<reference evidence="2" key="1">
    <citation type="journal article" date="2019" name="Int. J. Syst. Evol. Microbiol.">
        <title>The Global Catalogue of Microorganisms (GCM) 10K type strain sequencing project: providing services to taxonomists for standard genome sequencing and annotation.</title>
        <authorList>
            <consortium name="The Broad Institute Genomics Platform"/>
            <consortium name="The Broad Institute Genome Sequencing Center for Infectious Disease"/>
            <person name="Wu L."/>
            <person name="Ma J."/>
        </authorList>
    </citation>
    <scope>NUCLEOTIDE SEQUENCE [LARGE SCALE GENOMIC DNA]</scope>
    <source>
        <strain evidence="2">JCM 15591</strain>
    </source>
</reference>
<dbReference type="InterPro" id="IPR003749">
    <property type="entry name" value="ThiS/MoaD-like"/>
</dbReference>
<dbReference type="Gene3D" id="3.10.20.30">
    <property type="match status" value="1"/>
</dbReference>
<accession>A0ABP4X0X5</accession>
<dbReference type="InterPro" id="IPR016155">
    <property type="entry name" value="Mopterin_synth/thiamin_S_b"/>
</dbReference>
<dbReference type="Pfam" id="PF02597">
    <property type="entry name" value="ThiS"/>
    <property type="match status" value="1"/>
</dbReference>
<name>A0ABP4X0X5_9MICO</name>
<sequence>MIRYWAGARAAAGVAEEWVAPGTIGELVAGAGERHTALAAVLPVCAILLDGLPVRSDVAVPAGAVVEVLPPFAGG</sequence>
<keyword evidence="2" id="KW-1185">Reference proteome</keyword>
<dbReference type="Proteomes" id="UP001501475">
    <property type="component" value="Unassembled WGS sequence"/>
</dbReference>
<proteinExistence type="predicted"/>
<evidence type="ECO:0000313" key="2">
    <source>
        <dbReference type="Proteomes" id="UP001501475"/>
    </source>
</evidence>
<dbReference type="InterPro" id="IPR012675">
    <property type="entry name" value="Beta-grasp_dom_sf"/>
</dbReference>
<comment type="caution">
    <text evidence="1">The sequence shown here is derived from an EMBL/GenBank/DDBJ whole genome shotgun (WGS) entry which is preliminary data.</text>
</comment>
<protein>
    <submittedName>
        <fullName evidence="1">Molybdopterin synthase subunit MoaD2</fullName>
    </submittedName>
</protein>
<dbReference type="SUPFAM" id="SSF54285">
    <property type="entry name" value="MoaD/ThiS"/>
    <property type="match status" value="1"/>
</dbReference>
<dbReference type="RefSeq" id="WP_344067423.1">
    <property type="nucleotide sequence ID" value="NZ_BAAAPN010000057.1"/>
</dbReference>
<dbReference type="EMBL" id="BAAAPN010000057">
    <property type="protein sequence ID" value="GAA1767670.1"/>
    <property type="molecule type" value="Genomic_DNA"/>
</dbReference>
<gene>
    <name evidence="1" type="primary">moaD2</name>
    <name evidence="1" type="ORF">GCM10009810_27960</name>
</gene>
<evidence type="ECO:0000313" key="1">
    <source>
        <dbReference type="EMBL" id="GAA1767670.1"/>
    </source>
</evidence>
<organism evidence="1 2">
    <name type="scientific">Nostocoides vanveenii</name>
    <dbReference type="NCBI Taxonomy" id="330835"/>
    <lineage>
        <taxon>Bacteria</taxon>
        <taxon>Bacillati</taxon>
        <taxon>Actinomycetota</taxon>
        <taxon>Actinomycetes</taxon>
        <taxon>Micrococcales</taxon>
        <taxon>Intrasporangiaceae</taxon>
        <taxon>Nostocoides</taxon>
    </lineage>
</organism>